<dbReference type="Gramene" id="KQK94440">
    <property type="protein sequence ID" value="KQK94440"/>
    <property type="gene ID" value="SETIT_028473mg"/>
</dbReference>
<dbReference type="InParanoid" id="K3ZPE3"/>
<dbReference type="EMBL" id="AGNK02004874">
    <property type="status" value="NOT_ANNOTATED_CDS"/>
    <property type="molecule type" value="Genomic_DNA"/>
</dbReference>
<sequence>MHQNLFSVVIGCPTIILVVVHQNLTNVSLFILQSIKPTVLIGTSGVGRTSTKYVVETMASFNEELGGLGVKQSDGFIHSNSGSTS</sequence>
<dbReference type="Proteomes" id="UP000004995">
    <property type="component" value="Unassembled WGS sequence"/>
</dbReference>
<dbReference type="EnsemblPlants" id="KQK94440">
    <property type="protein sequence ID" value="KQK94440"/>
    <property type="gene ID" value="SETIT_028473mg"/>
</dbReference>
<protein>
    <recommendedName>
        <fullName evidence="1">Malic enzyme NAD-binding domain-containing protein</fullName>
    </recommendedName>
</protein>
<evidence type="ECO:0000259" key="1">
    <source>
        <dbReference type="Pfam" id="PF03949"/>
    </source>
</evidence>
<reference evidence="2" key="2">
    <citation type="submission" date="2018-08" db="UniProtKB">
        <authorList>
            <consortium name="EnsemblPlants"/>
        </authorList>
    </citation>
    <scope>IDENTIFICATION</scope>
    <source>
        <strain evidence="2">Yugu1</strain>
    </source>
</reference>
<reference evidence="3" key="1">
    <citation type="journal article" date="2012" name="Nat. Biotechnol.">
        <title>Reference genome sequence of the model plant Setaria.</title>
        <authorList>
            <person name="Bennetzen J.L."/>
            <person name="Schmutz J."/>
            <person name="Wang H."/>
            <person name="Percifield R."/>
            <person name="Hawkins J."/>
            <person name="Pontaroli A.C."/>
            <person name="Estep M."/>
            <person name="Feng L."/>
            <person name="Vaughn J.N."/>
            <person name="Grimwood J."/>
            <person name="Jenkins J."/>
            <person name="Barry K."/>
            <person name="Lindquist E."/>
            <person name="Hellsten U."/>
            <person name="Deshpande S."/>
            <person name="Wang X."/>
            <person name="Wu X."/>
            <person name="Mitros T."/>
            <person name="Triplett J."/>
            <person name="Yang X."/>
            <person name="Ye C.Y."/>
            <person name="Mauro-Herrera M."/>
            <person name="Wang L."/>
            <person name="Li P."/>
            <person name="Sharma M."/>
            <person name="Sharma R."/>
            <person name="Ronald P.C."/>
            <person name="Panaud O."/>
            <person name="Kellogg E.A."/>
            <person name="Brutnell T.P."/>
            <person name="Doust A.N."/>
            <person name="Tuskan G.A."/>
            <person name="Rokhsar D."/>
            <person name="Devos K.M."/>
        </authorList>
    </citation>
    <scope>NUCLEOTIDE SEQUENCE [LARGE SCALE GENOMIC DNA]</scope>
    <source>
        <strain evidence="3">cv. Yugu1</strain>
    </source>
</reference>
<dbReference type="AlphaFoldDB" id="K3ZPE3"/>
<dbReference type="GO" id="GO:0051287">
    <property type="term" value="F:NAD binding"/>
    <property type="evidence" value="ECO:0007669"/>
    <property type="project" value="InterPro"/>
</dbReference>
<dbReference type="STRING" id="4555.K3ZPE3"/>
<dbReference type="InterPro" id="IPR012302">
    <property type="entry name" value="Malic_NAD-bd"/>
</dbReference>
<name>K3ZPE3_SETIT</name>
<accession>K3ZPE3</accession>
<evidence type="ECO:0000313" key="2">
    <source>
        <dbReference type="EnsemblPlants" id="KQK94440"/>
    </source>
</evidence>
<dbReference type="HOGENOM" id="CLU_2516922_0_0_1"/>
<proteinExistence type="predicted"/>
<dbReference type="Gene3D" id="3.40.50.720">
    <property type="entry name" value="NAD(P)-binding Rossmann-like Domain"/>
    <property type="match status" value="1"/>
</dbReference>
<dbReference type="Pfam" id="PF03949">
    <property type="entry name" value="Malic_M"/>
    <property type="match status" value="1"/>
</dbReference>
<organism evidence="2 3">
    <name type="scientific">Setaria italica</name>
    <name type="common">Foxtail millet</name>
    <name type="synonym">Panicum italicum</name>
    <dbReference type="NCBI Taxonomy" id="4555"/>
    <lineage>
        <taxon>Eukaryota</taxon>
        <taxon>Viridiplantae</taxon>
        <taxon>Streptophyta</taxon>
        <taxon>Embryophyta</taxon>
        <taxon>Tracheophyta</taxon>
        <taxon>Spermatophyta</taxon>
        <taxon>Magnoliopsida</taxon>
        <taxon>Liliopsida</taxon>
        <taxon>Poales</taxon>
        <taxon>Poaceae</taxon>
        <taxon>PACMAD clade</taxon>
        <taxon>Panicoideae</taxon>
        <taxon>Panicodae</taxon>
        <taxon>Paniceae</taxon>
        <taxon>Cenchrinae</taxon>
        <taxon>Setaria</taxon>
    </lineage>
</organism>
<keyword evidence="3" id="KW-1185">Reference proteome</keyword>
<dbReference type="ExpressionAtlas" id="K3ZPE3">
    <property type="expression patterns" value="baseline"/>
</dbReference>
<evidence type="ECO:0000313" key="3">
    <source>
        <dbReference type="Proteomes" id="UP000004995"/>
    </source>
</evidence>
<feature type="domain" description="Malic enzyme NAD-binding" evidence="1">
    <location>
        <begin position="31"/>
        <end position="63"/>
    </location>
</feature>